<dbReference type="PATRIC" id="fig|2041.4.peg.1316"/>
<gene>
    <name evidence="2" type="ORF">AERYTH_06270</name>
</gene>
<reference evidence="2 3" key="1">
    <citation type="journal article" date="1991" name="Int. J. Syst. Bacteriol.">
        <title>Description of the erythromycin-producing bacterium Arthrobacter sp. strain NRRL B-3381 as Aeromicrobium erythreum gen. nov., sp. nov.</title>
        <authorList>
            <person name="Miller E.S."/>
            <person name="Woese C.R."/>
            <person name="Brenner S."/>
        </authorList>
    </citation>
    <scope>NUCLEOTIDE SEQUENCE [LARGE SCALE GENOMIC DNA]</scope>
    <source>
        <strain evidence="2 3">AR18</strain>
    </source>
</reference>
<evidence type="ECO:0000313" key="3">
    <source>
        <dbReference type="Proteomes" id="UP000067689"/>
    </source>
</evidence>
<organism evidence="2 3">
    <name type="scientific">Aeromicrobium erythreum</name>
    <dbReference type="NCBI Taxonomy" id="2041"/>
    <lineage>
        <taxon>Bacteria</taxon>
        <taxon>Bacillati</taxon>
        <taxon>Actinomycetota</taxon>
        <taxon>Actinomycetes</taxon>
        <taxon>Propionibacteriales</taxon>
        <taxon>Nocardioidaceae</taxon>
        <taxon>Aeromicrobium</taxon>
    </lineage>
</organism>
<sequence>MRAPRPWGHRGPGTVDEERHLRVPVRTAYDRWTQYESFPRFARHVHRVEQVRPAVTRWFVRLGPLRHEFHAEVVEQHPDTLVAWHTLGSRVVHEGEATFRATGPDTCVVTLTLRVPCPPVVPRRAAEALLRPIVSAELDRFRTFVETVGDVGEAWRGTIHRGRVEHVEKEPPAHPGWVHG</sequence>
<dbReference type="EMBL" id="CP011502">
    <property type="protein sequence ID" value="ALX04323.1"/>
    <property type="molecule type" value="Genomic_DNA"/>
</dbReference>
<dbReference type="Gene3D" id="3.30.530.20">
    <property type="match status" value="1"/>
</dbReference>
<dbReference type="InterPro" id="IPR005031">
    <property type="entry name" value="COQ10_START"/>
</dbReference>
<accession>A0A0U3KH75</accession>
<dbReference type="SUPFAM" id="SSF55961">
    <property type="entry name" value="Bet v1-like"/>
    <property type="match status" value="1"/>
</dbReference>
<dbReference type="InterPro" id="IPR023393">
    <property type="entry name" value="START-like_dom_sf"/>
</dbReference>
<dbReference type="PANTHER" id="PTHR33824">
    <property type="entry name" value="POLYKETIDE CYCLASE/DEHYDRASE AND LIPID TRANSPORT SUPERFAMILY PROTEIN"/>
    <property type="match status" value="1"/>
</dbReference>
<dbReference type="Pfam" id="PF03364">
    <property type="entry name" value="Polyketide_cyc"/>
    <property type="match status" value="1"/>
</dbReference>
<dbReference type="STRING" id="2041.AERYTH_06270"/>
<dbReference type="AlphaFoldDB" id="A0A0U3KH75"/>
<name>A0A0U3KH75_9ACTN</name>
<proteinExistence type="predicted"/>
<dbReference type="Proteomes" id="UP000067689">
    <property type="component" value="Chromosome"/>
</dbReference>
<dbReference type="KEGG" id="aer:AERYTH_06270"/>
<dbReference type="PANTHER" id="PTHR33824:SF7">
    <property type="entry name" value="POLYKETIDE CYCLASE_DEHYDRASE AND LIPID TRANSPORT SUPERFAMILY PROTEIN"/>
    <property type="match status" value="1"/>
</dbReference>
<evidence type="ECO:0000259" key="1">
    <source>
        <dbReference type="Pfam" id="PF03364"/>
    </source>
</evidence>
<feature type="domain" description="Coenzyme Q-binding protein COQ10 START" evidence="1">
    <location>
        <begin position="23"/>
        <end position="136"/>
    </location>
</feature>
<dbReference type="InterPro" id="IPR047137">
    <property type="entry name" value="ORF3"/>
</dbReference>
<evidence type="ECO:0000313" key="2">
    <source>
        <dbReference type="EMBL" id="ALX04323.1"/>
    </source>
</evidence>
<keyword evidence="3" id="KW-1185">Reference proteome</keyword>
<protein>
    <recommendedName>
        <fullName evidence="1">Coenzyme Q-binding protein COQ10 START domain-containing protein</fullName>
    </recommendedName>
</protein>